<comment type="caution">
    <text evidence="1">The sequence shown here is derived from an EMBL/GenBank/DDBJ whole genome shotgun (WGS) entry which is preliminary data.</text>
</comment>
<sequence length="78" mass="8009">MPAAGLVNRHSSAIRSSAKDPRHIKLAAVLAPLLRRTSPEGGGGFGGSYELRLSAEEAAELGGLLRAQPGCCGRKAQA</sequence>
<organism evidence="1 2">
    <name type="scientific">Streptomyces mashuensis</name>
    <dbReference type="NCBI Taxonomy" id="33904"/>
    <lineage>
        <taxon>Bacteria</taxon>
        <taxon>Bacillati</taxon>
        <taxon>Actinomycetota</taxon>
        <taxon>Actinomycetes</taxon>
        <taxon>Kitasatosporales</taxon>
        <taxon>Streptomycetaceae</taxon>
        <taxon>Streptomyces</taxon>
    </lineage>
</organism>
<dbReference type="EMBL" id="BNBD01000001">
    <property type="protein sequence ID" value="GHF27191.1"/>
    <property type="molecule type" value="Genomic_DNA"/>
</dbReference>
<evidence type="ECO:0000313" key="1">
    <source>
        <dbReference type="EMBL" id="GHF27191.1"/>
    </source>
</evidence>
<dbReference type="Proteomes" id="UP000638313">
    <property type="component" value="Unassembled WGS sequence"/>
</dbReference>
<name>A0A919E9H6_9ACTN</name>
<protein>
    <submittedName>
        <fullName evidence="1">Uncharacterized protein</fullName>
    </submittedName>
</protein>
<reference evidence="1" key="2">
    <citation type="submission" date="2020-09" db="EMBL/GenBank/DDBJ databases">
        <authorList>
            <person name="Sun Q."/>
            <person name="Ohkuma M."/>
        </authorList>
    </citation>
    <scope>NUCLEOTIDE SEQUENCE</scope>
    <source>
        <strain evidence="1">JCM 4059</strain>
    </source>
</reference>
<keyword evidence="2" id="KW-1185">Reference proteome</keyword>
<dbReference type="AlphaFoldDB" id="A0A919E9H6"/>
<proteinExistence type="predicted"/>
<reference evidence="1" key="1">
    <citation type="journal article" date="2014" name="Int. J. Syst. Evol. Microbiol.">
        <title>Complete genome sequence of Corynebacterium casei LMG S-19264T (=DSM 44701T), isolated from a smear-ripened cheese.</title>
        <authorList>
            <consortium name="US DOE Joint Genome Institute (JGI-PGF)"/>
            <person name="Walter F."/>
            <person name="Albersmeier A."/>
            <person name="Kalinowski J."/>
            <person name="Ruckert C."/>
        </authorList>
    </citation>
    <scope>NUCLEOTIDE SEQUENCE</scope>
    <source>
        <strain evidence="1">JCM 4059</strain>
    </source>
</reference>
<accession>A0A919E9H6</accession>
<gene>
    <name evidence="1" type="ORF">GCM10010218_05160</name>
</gene>
<evidence type="ECO:0000313" key="2">
    <source>
        <dbReference type="Proteomes" id="UP000638313"/>
    </source>
</evidence>